<reference evidence="2 3" key="1">
    <citation type="submission" date="2014-04" db="EMBL/GenBank/DDBJ databases">
        <authorList>
            <consortium name="DOE Joint Genome Institute"/>
            <person name="Kuo A."/>
            <person name="Kohler A."/>
            <person name="Costa M.D."/>
            <person name="Nagy L.G."/>
            <person name="Floudas D."/>
            <person name="Copeland A."/>
            <person name="Barry K.W."/>
            <person name="Cichocki N."/>
            <person name="Veneault-Fourrey C."/>
            <person name="LaButti K."/>
            <person name="Lindquist E.A."/>
            <person name="Lipzen A."/>
            <person name="Lundell T."/>
            <person name="Morin E."/>
            <person name="Murat C."/>
            <person name="Sun H."/>
            <person name="Tunlid A."/>
            <person name="Henrissat B."/>
            <person name="Grigoriev I.V."/>
            <person name="Hibbett D.S."/>
            <person name="Martin F."/>
            <person name="Nordberg H.P."/>
            <person name="Cantor M.N."/>
            <person name="Hua S.X."/>
        </authorList>
    </citation>
    <scope>NUCLEOTIDE SEQUENCE [LARGE SCALE GENOMIC DNA]</scope>
    <source>
        <strain evidence="2 3">Marx 270</strain>
    </source>
</reference>
<proteinExistence type="predicted"/>
<evidence type="ECO:0000313" key="3">
    <source>
        <dbReference type="Proteomes" id="UP000054217"/>
    </source>
</evidence>
<dbReference type="HOGENOM" id="CLU_1907356_0_0_1"/>
<dbReference type="STRING" id="870435.A0A0C3JGL5"/>
<organism evidence="2 3">
    <name type="scientific">Pisolithus tinctorius Marx 270</name>
    <dbReference type="NCBI Taxonomy" id="870435"/>
    <lineage>
        <taxon>Eukaryota</taxon>
        <taxon>Fungi</taxon>
        <taxon>Dikarya</taxon>
        <taxon>Basidiomycota</taxon>
        <taxon>Agaricomycotina</taxon>
        <taxon>Agaricomycetes</taxon>
        <taxon>Agaricomycetidae</taxon>
        <taxon>Boletales</taxon>
        <taxon>Sclerodermatineae</taxon>
        <taxon>Pisolithaceae</taxon>
        <taxon>Pisolithus</taxon>
    </lineage>
</organism>
<accession>A0A0C3JGL5</accession>
<sequence>MDQGLHLAYFPFRGRGEPILLLLVDSGVPFNLEEIPVVTWEQWKKTREITSDKFPYSALPVLRVRHEVVQNGPKEFVLAETSTILTYLNETLAPAGTTLEKDLPLEVRVRIQMVKEAALFAMVRILGMSGSSELPHRGPPSAAS</sequence>
<reference evidence="3" key="2">
    <citation type="submission" date="2015-01" db="EMBL/GenBank/DDBJ databases">
        <title>Evolutionary Origins and Diversification of the Mycorrhizal Mutualists.</title>
        <authorList>
            <consortium name="DOE Joint Genome Institute"/>
            <consortium name="Mycorrhizal Genomics Consortium"/>
            <person name="Kohler A."/>
            <person name="Kuo A."/>
            <person name="Nagy L.G."/>
            <person name="Floudas D."/>
            <person name="Copeland A."/>
            <person name="Barry K.W."/>
            <person name="Cichocki N."/>
            <person name="Veneault-Fourrey C."/>
            <person name="LaButti K."/>
            <person name="Lindquist E.A."/>
            <person name="Lipzen A."/>
            <person name="Lundell T."/>
            <person name="Morin E."/>
            <person name="Murat C."/>
            <person name="Riley R."/>
            <person name="Ohm R."/>
            <person name="Sun H."/>
            <person name="Tunlid A."/>
            <person name="Henrissat B."/>
            <person name="Grigoriev I.V."/>
            <person name="Hibbett D.S."/>
            <person name="Martin F."/>
        </authorList>
    </citation>
    <scope>NUCLEOTIDE SEQUENCE [LARGE SCALE GENOMIC DNA]</scope>
    <source>
        <strain evidence="3">Marx 270</strain>
    </source>
</reference>
<dbReference type="EMBL" id="KN831957">
    <property type="protein sequence ID" value="KIO08198.1"/>
    <property type="molecule type" value="Genomic_DNA"/>
</dbReference>
<dbReference type="OrthoDB" id="414243at2759"/>
<dbReference type="InParanoid" id="A0A0C3JGL5"/>
<dbReference type="InterPro" id="IPR036249">
    <property type="entry name" value="Thioredoxin-like_sf"/>
</dbReference>
<evidence type="ECO:0000313" key="2">
    <source>
        <dbReference type="EMBL" id="KIO08198.1"/>
    </source>
</evidence>
<name>A0A0C3JGL5_PISTI</name>
<dbReference type="Gene3D" id="3.40.30.10">
    <property type="entry name" value="Glutaredoxin"/>
    <property type="match status" value="1"/>
</dbReference>
<dbReference type="PROSITE" id="PS50404">
    <property type="entry name" value="GST_NTER"/>
    <property type="match status" value="1"/>
</dbReference>
<dbReference type="SUPFAM" id="SSF52833">
    <property type="entry name" value="Thioredoxin-like"/>
    <property type="match status" value="1"/>
</dbReference>
<dbReference type="InterPro" id="IPR004045">
    <property type="entry name" value="Glutathione_S-Trfase_N"/>
</dbReference>
<evidence type="ECO:0000259" key="1">
    <source>
        <dbReference type="PROSITE" id="PS50404"/>
    </source>
</evidence>
<gene>
    <name evidence="2" type="ORF">M404DRAFT_340113</name>
</gene>
<feature type="domain" description="GST N-terminal" evidence="1">
    <location>
        <begin position="3"/>
        <end position="96"/>
    </location>
</feature>
<dbReference type="Proteomes" id="UP000054217">
    <property type="component" value="Unassembled WGS sequence"/>
</dbReference>
<protein>
    <recommendedName>
        <fullName evidence="1">GST N-terminal domain-containing protein</fullName>
    </recommendedName>
</protein>
<keyword evidence="3" id="KW-1185">Reference proteome</keyword>
<dbReference type="AlphaFoldDB" id="A0A0C3JGL5"/>